<comment type="catalytic activity">
    <reaction evidence="1 6">
        <text>1-(4-methoxyphenyl)-N-methyl-N-[(3-methyloxetan-3-yl)methyl]methanamine + H2O = 2-{[(4-methoxybenzyl)(methyl)amino]methyl}-2-methylpropane-1,3-diol</text>
        <dbReference type="Rhea" id="RHEA:55764"/>
        <dbReference type="ChEBI" id="CHEBI:15377"/>
        <dbReference type="ChEBI" id="CHEBI:139161"/>
        <dbReference type="ChEBI" id="CHEBI:139164"/>
        <dbReference type="EC" id="3.3.2.9"/>
    </reaction>
</comment>
<evidence type="ECO:0000256" key="5">
    <source>
        <dbReference type="ARBA" id="ARBA00022801"/>
    </source>
</evidence>
<dbReference type="GO" id="GO:0005789">
    <property type="term" value="C:endoplasmic reticulum membrane"/>
    <property type="evidence" value="ECO:0007669"/>
    <property type="project" value="UniProtKB-SubCell"/>
</dbReference>
<protein>
    <recommendedName>
        <fullName evidence="6">Epoxide hydrolase</fullName>
        <ecNumber evidence="6">3.3.2.9</ecNumber>
    </recommendedName>
</protein>
<dbReference type="OrthoDB" id="7130006at2759"/>
<comment type="caution">
    <text evidence="8">The sequence shown here is derived from an EMBL/GenBank/DDBJ whole genome shotgun (WGS) entry which is preliminary data.</text>
</comment>
<dbReference type="Pfam" id="PF06441">
    <property type="entry name" value="EHN"/>
    <property type="match status" value="1"/>
</dbReference>
<evidence type="ECO:0000256" key="6">
    <source>
        <dbReference type="PIRNR" id="PIRNR001112"/>
    </source>
</evidence>
<dbReference type="EMBL" id="CAJNOR010005965">
    <property type="protein sequence ID" value="CAF1581339.1"/>
    <property type="molecule type" value="Genomic_DNA"/>
</dbReference>
<dbReference type="GO" id="GO:0097176">
    <property type="term" value="P:epoxide metabolic process"/>
    <property type="evidence" value="ECO:0007669"/>
    <property type="project" value="TreeGrafter"/>
</dbReference>
<evidence type="ECO:0000256" key="3">
    <source>
        <dbReference type="ARBA" id="ARBA00010088"/>
    </source>
</evidence>
<dbReference type="PIRSF" id="PIRSF001112">
    <property type="entry name" value="Epoxide_hydrolase"/>
    <property type="match status" value="1"/>
</dbReference>
<sequence length="391" mass="45029">MTTNQTSNESDAIEPFHINIPQSELDNLKHRLEWVRWPDRETVDDWKQGVPLDKAKSLVDYWRLYYDWRRFESRANKYPHFRTMIDGVGIHFIHVKSQYANALPIILTHGWPGSFIEFLRVIPRLTDPVAFGGKAEDAFHVVVPSLPGYGFSDKPKETEWNSARIARAWVLLMQRLGYKRWVAQGGDWGADVATVLGYMHPEGLLGIHLNFQFVFPENLPDNPSPEEQRALEGANYYLSDGWGFFQEQGTRPQTIGYGLCDSPVALAMWIYEKFYEWTDNKGEPEDAVKVDDILDNITLYWLTNTGASAARLFWERRLLGISLSGPQLTLPVAASVFPREVFRAPKSWAQQTYSNLIYWNELEKGGHFAAFEQPELFAQELYAAFRTLRSV</sequence>
<dbReference type="PRINTS" id="PR00412">
    <property type="entry name" value="EPOXHYDRLASE"/>
</dbReference>
<dbReference type="InterPro" id="IPR010497">
    <property type="entry name" value="Epoxide_hydro_N"/>
</dbReference>
<dbReference type="EMBL" id="CAJNOJ010000305">
    <property type="protein sequence ID" value="CAF1385949.1"/>
    <property type="molecule type" value="Genomic_DNA"/>
</dbReference>
<keyword evidence="6" id="KW-0472">Membrane</keyword>
<dbReference type="EC" id="3.3.2.9" evidence="6"/>
<dbReference type="InterPro" id="IPR000639">
    <property type="entry name" value="Epox_hydrolase-like"/>
</dbReference>
<evidence type="ECO:0000313" key="11">
    <source>
        <dbReference type="Proteomes" id="UP000663852"/>
    </source>
</evidence>
<proteinExistence type="inferred from homology"/>
<evidence type="ECO:0000313" key="9">
    <source>
        <dbReference type="EMBL" id="CAF1581339.1"/>
    </source>
</evidence>
<evidence type="ECO:0000256" key="2">
    <source>
        <dbReference type="ARBA" id="ARBA00004111"/>
    </source>
</evidence>
<comment type="subcellular location">
    <subcellularLocation>
        <location evidence="6">Endoplasmic reticulum membrane</location>
    </subcellularLocation>
    <subcellularLocation>
        <location evidence="2">Microsome membrane</location>
        <topology evidence="2">Single-pass membrane protein</topology>
    </subcellularLocation>
</comment>
<name>A0A815JS87_ADIRI</name>
<gene>
    <name evidence="8" type="ORF">EDS130_LOCUS35200</name>
    <name evidence="9" type="ORF">XAT740_LOCUS45546</name>
</gene>
<organism evidence="8 11">
    <name type="scientific">Adineta ricciae</name>
    <name type="common">Rotifer</name>
    <dbReference type="NCBI Taxonomy" id="249248"/>
    <lineage>
        <taxon>Eukaryota</taxon>
        <taxon>Metazoa</taxon>
        <taxon>Spiralia</taxon>
        <taxon>Gnathifera</taxon>
        <taxon>Rotifera</taxon>
        <taxon>Eurotatoria</taxon>
        <taxon>Bdelloidea</taxon>
        <taxon>Adinetida</taxon>
        <taxon>Adinetidae</taxon>
        <taxon>Adineta</taxon>
    </lineage>
</organism>
<dbReference type="PANTHER" id="PTHR21661:SF35">
    <property type="entry name" value="EPOXIDE HYDROLASE"/>
    <property type="match status" value="1"/>
</dbReference>
<comment type="catalytic activity">
    <reaction evidence="6">
        <text>cis-stilbene oxide + H2O = (1R,2R)-hydrobenzoin</text>
        <dbReference type="Rhea" id="RHEA:23900"/>
        <dbReference type="ChEBI" id="CHEBI:15377"/>
        <dbReference type="ChEBI" id="CHEBI:50004"/>
        <dbReference type="ChEBI" id="CHEBI:50014"/>
        <dbReference type="EC" id="3.3.2.9"/>
    </reaction>
</comment>
<dbReference type="Gene3D" id="3.40.50.1820">
    <property type="entry name" value="alpha/beta hydrolase"/>
    <property type="match status" value="1"/>
</dbReference>
<keyword evidence="6" id="KW-0256">Endoplasmic reticulum</keyword>
<evidence type="ECO:0000256" key="4">
    <source>
        <dbReference type="ARBA" id="ARBA00022797"/>
    </source>
</evidence>
<evidence type="ECO:0000313" key="10">
    <source>
        <dbReference type="Proteomes" id="UP000663828"/>
    </source>
</evidence>
<dbReference type="InterPro" id="IPR029058">
    <property type="entry name" value="AB_hydrolase_fold"/>
</dbReference>
<dbReference type="InterPro" id="IPR016292">
    <property type="entry name" value="Epoxide_hydrolase"/>
</dbReference>
<dbReference type="PANTHER" id="PTHR21661">
    <property type="entry name" value="EPOXIDE HYDROLASE 1-RELATED"/>
    <property type="match status" value="1"/>
</dbReference>
<dbReference type="Proteomes" id="UP000663828">
    <property type="component" value="Unassembled WGS sequence"/>
</dbReference>
<keyword evidence="5 6" id="KW-0378">Hydrolase</keyword>
<accession>A0A815JS87</accession>
<keyword evidence="4 6" id="KW-0058">Aromatic hydrocarbons catabolism</keyword>
<evidence type="ECO:0000259" key="7">
    <source>
        <dbReference type="Pfam" id="PF06441"/>
    </source>
</evidence>
<feature type="domain" description="Epoxide hydrolase N-terminal" evidence="7">
    <location>
        <begin position="13"/>
        <end position="118"/>
    </location>
</feature>
<dbReference type="Proteomes" id="UP000663852">
    <property type="component" value="Unassembled WGS sequence"/>
</dbReference>
<dbReference type="AlphaFoldDB" id="A0A815JS87"/>
<dbReference type="SUPFAM" id="SSF53474">
    <property type="entry name" value="alpha/beta-Hydrolases"/>
    <property type="match status" value="1"/>
</dbReference>
<comment type="similarity">
    <text evidence="3 6">Belongs to the peptidase S33 family.</text>
</comment>
<evidence type="ECO:0000256" key="1">
    <source>
        <dbReference type="ARBA" id="ARBA00000221"/>
    </source>
</evidence>
<evidence type="ECO:0000313" key="8">
    <source>
        <dbReference type="EMBL" id="CAF1385949.1"/>
    </source>
</evidence>
<reference evidence="8" key="1">
    <citation type="submission" date="2021-02" db="EMBL/GenBank/DDBJ databases">
        <authorList>
            <person name="Nowell W R."/>
        </authorList>
    </citation>
    <scope>NUCLEOTIDE SEQUENCE</scope>
</reference>
<keyword evidence="10" id="KW-1185">Reference proteome</keyword>
<dbReference type="GO" id="GO:0033961">
    <property type="term" value="F:cis-stilbene-oxide hydrolase activity"/>
    <property type="evidence" value="ECO:0007669"/>
    <property type="project" value="UniProtKB-UniRule"/>
</dbReference>